<feature type="region of interest" description="Disordered" evidence="1">
    <location>
        <begin position="84"/>
        <end position="103"/>
    </location>
</feature>
<dbReference type="EMBL" id="JACGWJ010000014">
    <property type="protein sequence ID" value="KAL0374493.1"/>
    <property type="molecule type" value="Genomic_DNA"/>
</dbReference>
<evidence type="ECO:0000313" key="4">
    <source>
        <dbReference type="EMBL" id="KAL0374493.1"/>
    </source>
</evidence>
<organism evidence="4">
    <name type="scientific">Sesamum radiatum</name>
    <name type="common">Black benniseed</name>
    <dbReference type="NCBI Taxonomy" id="300843"/>
    <lineage>
        <taxon>Eukaryota</taxon>
        <taxon>Viridiplantae</taxon>
        <taxon>Streptophyta</taxon>
        <taxon>Embryophyta</taxon>
        <taxon>Tracheophyta</taxon>
        <taxon>Spermatophyta</taxon>
        <taxon>Magnoliopsida</taxon>
        <taxon>eudicotyledons</taxon>
        <taxon>Gunneridae</taxon>
        <taxon>Pentapetalae</taxon>
        <taxon>asterids</taxon>
        <taxon>lamiids</taxon>
        <taxon>Lamiales</taxon>
        <taxon>Pedaliaceae</taxon>
        <taxon>Sesamum</taxon>
    </lineage>
</organism>
<dbReference type="Pfam" id="PF14364">
    <property type="entry name" value="DUF4408"/>
    <property type="match status" value="1"/>
</dbReference>
<reference evidence="4" key="2">
    <citation type="journal article" date="2024" name="Plant">
        <title>Genomic evolution and insights into agronomic trait innovations of Sesamum species.</title>
        <authorList>
            <person name="Miao H."/>
            <person name="Wang L."/>
            <person name="Qu L."/>
            <person name="Liu H."/>
            <person name="Sun Y."/>
            <person name="Le M."/>
            <person name="Wang Q."/>
            <person name="Wei S."/>
            <person name="Zheng Y."/>
            <person name="Lin W."/>
            <person name="Duan Y."/>
            <person name="Cao H."/>
            <person name="Xiong S."/>
            <person name="Wang X."/>
            <person name="Wei L."/>
            <person name="Li C."/>
            <person name="Ma Q."/>
            <person name="Ju M."/>
            <person name="Zhao R."/>
            <person name="Li G."/>
            <person name="Mu C."/>
            <person name="Tian Q."/>
            <person name="Mei H."/>
            <person name="Zhang T."/>
            <person name="Gao T."/>
            <person name="Zhang H."/>
        </authorList>
    </citation>
    <scope>NUCLEOTIDE SEQUENCE</scope>
    <source>
        <strain evidence="4">G02</strain>
    </source>
</reference>
<feature type="region of interest" description="Disordered" evidence="1">
    <location>
        <begin position="184"/>
        <end position="216"/>
    </location>
</feature>
<gene>
    <name evidence="4" type="ORF">Sradi_3365000</name>
</gene>
<accession>A0AAW2R4J2</accession>
<dbReference type="AlphaFoldDB" id="A0AAW2R4J2"/>
<feature type="domain" description="DUF4408" evidence="3">
    <location>
        <begin position="7"/>
        <end position="33"/>
    </location>
</feature>
<dbReference type="InterPro" id="IPR008480">
    <property type="entry name" value="DUF761_pln"/>
</dbReference>
<proteinExistence type="predicted"/>
<evidence type="ECO:0000256" key="2">
    <source>
        <dbReference type="SAM" id="Phobius"/>
    </source>
</evidence>
<reference evidence="4" key="1">
    <citation type="submission" date="2020-06" db="EMBL/GenBank/DDBJ databases">
        <authorList>
            <person name="Li T."/>
            <person name="Hu X."/>
            <person name="Zhang T."/>
            <person name="Song X."/>
            <person name="Zhang H."/>
            <person name="Dai N."/>
            <person name="Sheng W."/>
            <person name="Hou X."/>
            <person name="Wei L."/>
        </authorList>
    </citation>
    <scope>NUCLEOTIDE SEQUENCE</scope>
    <source>
        <strain evidence="4">G02</strain>
        <tissue evidence="4">Leaf</tissue>
    </source>
</reference>
<keyword evidence="2" id="KW-1133">Transmembrane helix</keyword>
<sequence length="253" mass="28709">MNGVELLASWFTPTVLFCVLNLMIGTLFITSSLKPPKKQEKLAGHDGERQPQLLRVPSLFERVKSINLSRYYTEQSDPVHYAVAGHHQHQQQEKLGHDDDEQPPQLVRVPSFFERVKSINLSRYGAEQSDPAHHAVPAQEQEVHQQEPEYETEEHHHVARSKSDTVTQATATAAVRVLKKCASEKVGKGEEEVEADPRRPATTRERTAASGGEDEAVDAKADDFINRFRQQLKLQRLDSILRYREMLNRGTGR</sequence>
<dbReference type="InterPro" id="IPR025520">
    <property type="entry name" value="DUF4408"/>
</dbReference>
<keyword evidence="2" id="KW-0472">Membrane</keyword>
<protein>
    <submittedName>
        <fullName evidence="4">Pathogen-associated molecular patterns-induced protein A70</fullName>
    </submittedName>
</protein>
<dbReference type="PANTHER" id="PTHR33098">
    <property type="entry name" value="COTTON FIBER (DUF761)"/>
    <property type="match status" value="1"/>
</dbReference>
<feature type="region of interest" description="Disordered" evidence="1">
    <location>
        <begin position="125"/>
        <end position="167"/>
    </location>
</feature>
<feature type="compositionally biased region" description="Basic and acidic residues" evidence="1">
    <location>
        <begin position="184"/>
        <end position="207"/>
    </location>
</feature>
<evidence type="ECO:0000259" key="3">
    <source>
        <dbReference type="Pfam" id="PF14364"/>
    </source>
</evidence>
<keyword evidence="2" id="KW-0812">Transmembrane</keyword>
<comment type="caution">
    <text evidence="4">The sequence shown here is derived from an EMBL/GenBank/DDBJ whole genome shotgun (WGS) entry which is preliminary data.</text>
</comment>
<evidence type="ECO:0000256" key="1">
    <source>
        <dbReference type="SAM" id="MobiDB-lite"/>
    </source>
</evidence>
<dbReference type="Pfam" id="PF05553">
    <property type="entry name" value="DUF761"/>
    <property type="match status" value="1"/>
</dbReference>
<name>A0AAW2R4J2_SESRA</name>
<dbReference type="PANTHER" id="PTHR33098:SF57">
    <property type="entry name" value="DUF4408 DOMAIN PROTEIN"/>
    <property type="match status" value="1"/>
</dbReference>
<feature type="transmembrane region" description="Helical" evidence="2">
    <location>
        <begin position="6"/>
        <end position="29"/>
    </location>
</feature>